<dbReference type="EMBL" id="JACU01000007">
    <property type="protein sequence ID" value="KMS53616.1"/>
    <property type="molecule type" value="Genomic_DNA"/>
</dbReference>
<name>A0A0J7XNU6_9SPHN</name>
<comment type="caution">
    <text evidence="1">The sequence shown here is derived from an EMBL/GenBank/DDBJ whole genome shotgun (WGS) entry which is preliminary data.</text>
</comment>
<reference evidence="1 2" key="1">
    <citation type="journal article" date="2015" name="G3 (Bethesda)">
        <title>Insights into Ongoing Evolution of the Hexachlorocyclohexane Catabolic Pathway from Comparative Genomics of Ten Sphingomonadaceae Strains.</title>
        <authorList>
            <person name="Pearce S.L."/>
            <person name="Oakeshott J.G."/>
            <person name="Pandey G."/>
        </authorList>
    </citation>
    <scope>NUCLEOTIDE SEQUENCE [LARGE SCALE GENOMIC DNA]</scope>
    <source>
        <strain evidence="1 2">LL02</strain>
    </source>
</reference>
<accession>A0A0J7XNU6</accession>
<evidence type="ECO:0000313" key="1">
    <source>
        <dbReference type="EMBL" id="KMS53616.1"/>
    </source>
</evidence>
<protein>
    <submittedName>
        <fullName evidence="1">Uncharacterized protein</fullName>
    </submittedName>
</protein>
<keyword evidence="2" id="KW-1185">Reference proteome</keyword>
<gene>
    <name evidence="1" type="ORF">V474_22820</name>
</gene>
<organism evidence="1 2">
    <name type="scientific">Novosphingobium barchaimii LL02</name>
    <dbReference type="NCBI Taxonomy" id="1114963"/>
    <lineage>
        <taxon>Bacteria</taxon>
        <taxon>Pseudomonadati</taxon>
        <taxon>Pseudomonadota</taxon>
        <taxon>Alphaproteobacteria</taxon>
        <taxon>Sphingomonadales</taxon>
        <taxon>Sphingomonadaceae</taxon>
        <taxon>Novosphingobium</taxon>
    </lineage>
</organism>
<sequence>MNAIKHSDFTTLADFRINGTLPFCDSPDDLARSSLDEAHALTLVISNLLGETGPDEITVSPRHLGRALEGIRTLISLGAWASECERKGR</sequence>
<evidence type="ECO:0000313" key="2">
    <source>
        <dbReference type="Proteomes" id="UP000052268"/>
    </source>
</evidence>
<dbReference type="PATRIC" id="fig|1114963.3.peg.3403"/>
<dbReference type="AlphaFoldDB" id="A0A0J7XNU6"/>
<dbReference type="Proteomes" id="UP000052268">
    <property type="component" value="Unassembled WGS sequence"/>
</dbReference>
<dbReference type="RefSeq" id="WP_059152484.1">
    <property type="nucleotide sequence ID" value="NZ_KQ130455.1"/>
</dbReference>
<proteinExistence type="predicted"/>